<accession>A0A8E2DIB6</accession>
<organism evidence="1 2">
    <name type="scientific">Obba rivulosa</name>
    <dbReference type="NCBI Taxonomy" id="1052685"/>
    <lineage>
        <taxon>Eukaryota</taxon>
        <taxon>Fungi</taxon>
        <taxon>Dikarya</taxon>
        <taxon>Basidiomycota</taxon>
        <taxon>Agaricomycotina</taxon>
        <taxon>Agaricomycetes</taxon>
        <taxon>Polyporales</taxon>
        <taxon>Gelatoporiaceae</taxon>
        <taxon>Obba</taxon>
    </lineage>
</organism>
<reference evidence="1 2" key="1">
    <citation type="submission" date="2016-07" db="EMBL/GenBank/DDBJ databases">
        <title>Draft genome of the white-rot fungus Obba rivulosa 3A-2.</title>
        <authorList>
            <consortium name="DOE Joint Genome Institute"/>
            <person name="Miettinen O."/>
            <person name="Riley R."/>
            <person name="Acob R."/>
            <person name="Barry K."/>
            <person name="Cullen D."/>
            <person name="De Vries R."/>
            <person name="Hainaut M."/>
            <person name="Hatakka A."/>
            <person name="Henrissat B."/>
            <person name="Hilden K."/>
            <person name="Kuo R."/>
            <person name="Labutti K."/>
            <person name="Lipzen A."/>
            <person name="Makela M.R."/>
            <person name="Sandor L."/>
            <person name="Spatafora J.W."/>
            <person name="Grigoriev I.V."/>
            <person name="Hibbett D.S."/>
        </authorList>
    </citation>
    <scope>NUCLEOTIDE SEQUENCE [LARGE SCALE GENOMIC DNA]</scope>
    <source>
        <strain evidence="1 2">3A-2</strain>
    </source>
</reference>
<evidence type="ECO:0000313" key="2">
    <source>
        <dbReference type="Proteomes" id="UP000250043"/>
    </source>
</evidence>
<dbReference type="EMBL" id="KV722516">
    <property type="protein sequence ID" value="OCH86694.1"/>
    <property type="molecule type" value="Genomic_DNA"/>
</dbReference>
<dbReference type="AlphaFoldDB" id="A0A8E2DIB6"/>
<proteinExistence type="predicted"/>
<protein>
    <submittedName>
        <fullName evidence="1">Uncharacterized protein</fullName>
    </submittedName>
</protein>
<gene>
    <name evidence="1" type="ORF">OBBRIDRAFT_837980</name>
</gene>
<name>A0A8E2DIB6_9APHY</name>
<dbReference type="Proteomes" id="UP000250043">
    <property type="component" value="Unassembled WGS sequence"/>
</dbReference>
<evidence type="ECO:0000313" key="1">
    <source>
        <dbReference type="EMBL" id="OCH86694.1"/>
    </source>
</evidence>
<sequence>MALIPIQKHAALKAKFSLRRIRNARRPLRHARTLMYQRIVRRNRLAHKRHPVDNFKTFKLSNLRSKPIFPKPIIIASEYLPNIIPRRLSSRSFPEPDQRKVAPFAGDTADLSPKILRDAWALLAIPSVGLFKYISVEPPKRLAKVLNIVVTDTGLSQGPTHVFAVHSPAPWPPSPSLRLAHRPRFIRTVHLFPVRPLMWLANCSKLPAIPPKRDPQYKLIPPEHPRMPPACLLSLPAIPLRIPSTETFEPLQQYLHTQDFVALIRELLPIMPPDPELKTIEEVWPRFTDDLATCCNRRELAAFARRVLGLYKNMVALRICDKAFWRDVLKLWDCLVEAVESRNIEEQVAVPSSDLYVCISADPDH</sequence>
<keyword evidence="2" id="KW-1185">Reference proteome</keyword>
<dbReference type="OrthoDB" id="2570975at2759"/>